<dbReference type="InterPro" id="IPR013840">
    <property type="entry name" value="DNAligase_N"/>
</dbReference>
<evidence type="ECO:0000256" key="2">
    <source>
        <dbReference type="ARBA" id="ARBA00013308"/>
    </source>
</evidence>
<dbReference type="PROSITE" id="PS01056">
    <property type="entry name" value="DNA_LIGASE_N2"/>
    <property type="match status" value="1"/>
</dbReference>
<feature type="binding site" evidence="13">
    <location>
        <position position="441"/>
    </location>
    <ligand>
        <name>Zn(2+)</name>
        <dbReference type="ChEBI" id="CHEBI:29105"/>
    </ligand>
</feature>
<dbReference type="EC" id="6.5.1.2" evidence="1 13"/>
<dbReference type="Pfam" id="PF03120">
    <property type="entry name" value="OB_DNA_ligase"/>
    <property type="match status" value="1"/>
</dbReference>
<keyword evidence="18" id="KW-1185">Reference proteome</keyword>
<accession>A0A367FPB8</accession>
<dbReference type="PANTHER" id="PTHR23389:SF9">
    <property type="entry name" value="DNA LIGASE"/>
    <property type="match status" value="1"/>
</dbReference>
<dbReference type="InterPro" id="IPR001679">
    <property type="entry name" value="DNA_ligase"/>
</dbReference>
<comment type="similarity">
    <text evidence="12 13">Belongs to the NAD-dependent DNA ligase family. LigA subfamily.</text>
</comment>
<feature type="binding site" evidence="13">
    <location>
        <position position="322"/>
    </location>
    <ligand>
        <name>NAD(+)</name>
        <dbReference type="ChEBI" id="CHEBI:57540"/>
    </ligand>
</feature>
<dbReference type="GO" id="GO:0046872">
    <property type="term" value="F:metal ion binding"/>
    <property type="evidence" value="ECO:0007669"/>
    <property type="project" value="UniProtKB-KW"/>
</dbReference>
<feature type="binding site" evidence="13">
    <location>
        <begin position="40"/>
        <end position="44"/>
    </location>
    <ligand>
        <name>NAD(+)</name>
        <dbReference type="ChEBI" id="CHEBI:57540"/>
    </ligand>
</feature>
<dbReference type="HAMAP" id="MF_01588">
    <property type="entry name" value="DNA_ligase_A"/>
    <property type="match status" value="1"/>
</dbReference>
<comment type="cofactor">
    <cofactor evidence="13">
        <name>Mg(2+)</name>
        <dbReference type="ChEBI" id="CHEBI:18420"/>
    </cofactor>
    <cofactor evidence="13">
        <name>Mn(2+)</name>
        <dbReference type="ChEBI" id="CHEBI:29035"/>
    </cofactor>
</comment>
<dbReference type="InterPro" id="IPR033136">
    <property type="entry name" value="DNA_ligase_CS"/>
</dbReference>
<dbReference type="InterPro" id="IPR004149">
    <property type="entry name" value="Znf_DNAligase_C4"/>
</dbReference>
<dbReference type="FunFam" id="1.10.150.20:FF:000006">
    <property type="entry name" value="DNA ligase"/>
    <property type="match status" value="1"/>
</dbReference>
<feature type="binding site" evidence="13">
    <location>
        <position position="180"/>
    </location>
    <ligand>
        <name>NAD(+)</name>
        <dbReference type="ChEBI" id="CHEBI:57540"/>
    </ligand>
</feature>
<dbReference type="InterPro" id="IPR018239">
    <property type="entry name" value="DNA_ligase_AS"/>
</dbReference>
<dbReference type="Gene3D" id="1.10.287.610">
    <property type="entry name" value="Helix hairpin bin"/>
    <property type="match status" value="1"/>
</dbReference>
<comment type="caution">
    <text evidence="17">The sequence shown here is derived from an EMBL/GenBank/DDBJ whole genome shotgun (WGS) entry which is preliminary data.</text>
</comment>
<dbReference type="PROSITE" id="PS50172">
    <property type="entry name" value="BRCT"/>
    <property type="match status" value="1"/>
</dbReference>
<evidence type="ECO:0000256" key="15">
    <source>
        <dbReference type="SAM" id="MobiDB-lite"/>
    </source>
</evidence>
<dbReference type="InterPro" id="IPR012340">
    <property type="entry name" value="NA-bd_OB-fold"/>
</dbReference>
<organism evidence="17 18">
    <name type="scientific">Sphaerisporangium album</name>
    <dbReference type="NCBI Taxonomy" id="509200"/>
    <lineage>
        <taxon>Bacteria</taxon>
        <taxon>Bacillati</taxon>
        <taxon>Actinomycetota</taxon>
        <taxon>Actinomycetes</taxon>
        <taxon>Streptosporangiales</taxon>
        <taxon>Streptosporangiaceae</taxon>
        <taxon>Sphaerisporangium</taxon>
    </lineage>
</organism>
<keyword evidence="4 13" id="KW-0235">DNA replication</keyword>
<evidence type="ECO:0000259" key="16">
    <source>
        <dbReference type="PROSITE" id="PS50172"/>
    </source>
</evidence>
<dbReference type="GO" id="GO:0006281">
    <property type="term" value="P:DNA repair"/>
    <property type="evidence" value="ECO:0007669"/>
    <property type="project" value="UniProtKB-KW"/>
</dbReference>
<evidence type="ECO:0000256" key="6">
    <source>
        <dbReference type="ARBA" id="ARBA00022763"/>
    </source>
</evidence>
<dbReference type="SUPFAM" id="SSF52113">
    <property type="entry name" value="BRCT domain"/>
    <property type="match status" value="1"/>
</dbReference>
<dbReference type="AlphaFoldDB" id="A0A367FPB8"/>
<evidence type="ECO:0000256" key="4">
    <source>
        <dbReference type="ARBA" id="ARBA00022705"/>
    </source>
</evidence>
<dbReference type="FunFam" id="3.40.50.10190:FF:000054">
    <property type="entry name" value="DNA ligase"/>
    <property type="match status" value="1"/>
</dbReference>
<dbReference type="RefSeq" id="WP_114027858.1">
    <property type="nucleotide sequence ID" value="NZ_QOIL01000003.1"/>
</dbReference>
<dbReference type="InterPro" id="IPR041663">
    <property type="entry name" value="DisA/LigA_HHH"/>
</dbReference>
<dbReference type="InterPro" id="IPR036420">
    <property type="entry name" value="BRCT_dom_sf"/>
</dbReference>
<feature type="binding site" evidence="13">
    <location>
        <begin position="89"/>
        <end position="90"/>
    </location>
    <ligand>
        <name>NAD(+)</name>
        <dbReference type="ChEBI" id="CHEBI:57540"/>
    </ligand>
</feature>
<feature type="binding site" evidence="13">
    <location>
        <position position="143"/>
    </location>
    <ligand>
        <name>NAD(+)</name>
        <dbReference type="ChEBI" id="CHEBI:57540"/>
    </ligand>
</feature>
<dbReference type="SMART" id="SM00292">
    <property type="entry name" value="BRCT"/>
    <property type="match status" value="1"/>
</dbReference>
<dbReference type="FunFam" id="2.40.50.140:FF:000012">
    <property type="entry name" value="DNA ligase"/>
    <property type="match status" value="1"/>
</dbReference>
<dbReference type="SUPFAM" id="SSF50249">
    <property type="entry name" value="Nucleic acid-binding proteins"/>
    <property type="match status" value="1"/>
</dbReference>
<keyword evidence="3 13" id="KW-0436">Ligase</keyword>
<evidence type="ECO:0000256" key="11">
    <source>
        <dbReference type="ARBA" id="ARBA00034005"/>
    </source>
</evidence>
<feature type="binding site" evidence="13">
    <location>
        <position position="419"/>
    </location>
    <ligand>
        <name>Zn(2+)</name>
        <dbReference type="ChEBI" id="CHEBI:29105"/>
    </ligand>
</feature>
<keyword evidence="10 13" id="KW-0234">DNA repair</keyword>
<evidence type="ECO:0000256" key="9">
    <source>
        <dbReference type="ARBA" id="ARBA00023027"/>
    </source>
</evidence>
<dbReference type="InterPro" id="IPR004150">
    <property type="entry name" value="NAD_DNA_ligase_OB"/>
</dbReference>
<dbReference type="Proteomes" id="UP000253094">
    <property type="component" value="Unassembled WGS sequence"/>
</dbReference>
<dbReference type="PROSITE" id="PS01055">
    <property type="entry name" value="DNA_LIGASE_N1"/>
    <property type="match status" value="1"/>
</dbReference>
<evidence type="ECO:0000256" key="12">
    <source>
        <dbReference type="ARBA" id="ARBA00060881"/>
    </source>
</evidence>
<dbReference type="Pfam" id="PF01653">
    <property type="entry name" value="DNA_ligase_aden"/>
    <property type="match status" value="1"/>
</dbReference>
<evidence type="ECO:0000256" key="1">
    <source>
        <dbReference type="ARBA" id="ARBA00012722"/>
    </source>
</evidence>
<dbReference type="InterPro" id="IPR001357">
    <property type="entry name" value="BRCT_dom"/>
</dbReference>
<dbReference type="SUPFAM" id="SSF56091">
    <property type="entry name" value="DNA ligase/mRNA capping enzyme, catalytic domain"/>
    <property type="match status" value="1"/>
</dbReference>
<dbReference type="OrthoDB" id="9759736at2"/>
<feature type="binding site" evidence="13">
    <location>
        <position position="416"/>
    </location>
    <ligand>
        <name>Zn(2+)</name>
        <dbReference type="ChEBI" id="CHEBI:29105"/>
    </ligand>
</feature>
<keyword evidence="5 13" id="KW-0479">Metal-binding</keyword>
<dbReference type="GO" id="GO:0003911">
    <property type="term" value="F:DNA ligase (NAD+) activity"/>
    <property type="evidence" value="ECO:0007669"/>
    <property type="project" value="UniProtKB-UniRule"/>
</dbReference>
<dbReference type="Gene3D" id="1.10.150.20">
    <property type="entry name" value="5' to 3' exonuclease, C-terminal subdomain"/>
    <property type="match status" value="2"/>
</dbReference>
<evidence type="ECO:0000256" key="14">
    <source>
        <dbReference type="RuleBase" id="RU000618"/>
    </source>
</evidence>
<evidence type="ECO:0000256" key="8">
    <source>
        <dbReference type="ARBA" id="ARBA00022842"/>
    </source>
</evidence>
<feature type="binding site" evidence="13">
    <location>
        <position position="298"/>
    </location>
    <ligand>
        <name>NAD(+)</name>
        <dbReference type="ChEBI" id="CHEBI:57540"/>
    </ligand>
</feature>
<dbReference type="CDD" id="cd00114">
    <property type="entry name" value="LIGANc"/>
    <property type="match status" value="1"/>
</dbReference>
<feature type="region of interest" description="Disordered" evidence="15">
    <location>
        <begin position="715"/>
        <end position="777"/>
    </location>
</feature>
<dbReference type="GO" id="GO:0006260">
    <property type="term" value="P:DNA replication"/>
    <property type="evidence" value="ECO:0007669"/>
    <property type="project" value="UniProtKB-KW"/>
</dbReference>
<comment type="catalytic activity">
    <reaction evidence="11 13 14">
        <text>NAD(+) + (deoxyribonucleotide)n-3'-hydroxyl + 5'-phospho-(deoxyribonucleotide)m = (deoxyribonucleotide)n+m + AMP + beta-nicotinamide D-nucleotide.</text>
        <dbReference type="EC" id="6.5.1.2"/>
    </reaction>
</comment>
<dbReference type="SMART" id="SM00532">
    <property type="entry name" value="LIGANc"/>
    <property type="match status" value="1"/>
</dbReference>
<keyword evidence="9 13" id="KW-0520">NAD</keyword>
<reference evidence="17 18" key="1">
    <citation type="submission" date="2018-06" db="EMBL/GenBank/DDBJ databases">
        <title>Sphaerisporangium craniellae sp. nov., isolated from a marine sponge in the South China Sea.</title>
        <authorList>
            <person name="Li L."/>
        </authorList>
    </citation>
    <scope>NUCLEOTIDE SEQUENCE [LARGE SCALE GENOMIC DNA]</scope>
    <source>
        <strain evidence="17 18">CCTCC AA 208026</strain>
    </source>
</reference>
<dbReference type="Pfam" id="PF03119">
    <property type="entry name" value="DNA_ligase_ZBD"/>
    <property type="match status" value="1"/>
</dbReference>
<feature type="active site" description="N6-AMP-lysine intermediate" evidence="13">
    <location>
        <position position="122"/>
    </location>
</feature>
<feature type="compositionally biased region" description="Low complexity" evidence="15">
    <location>
        <begin position="736"/>
        <end position="760"/>
    </location>
</feature>
<sequence>MTAEVEGVPVAALERHAELAELAEEANWRYYVLDAPTVSDAEYDTWMRELRALEEAHPSLQTPDSPTQKVGAPISTDFTPVRHLRRLESLDNAFNDADLAAWQARAERLLERDPAPYLCELKIDGLAIALVYEKGRLVRAATRGDGRVGDDVTANVRTIANIPHRLEGDDVPDVLEVRGEIYLTVEGFVKLNEQLVAAGKPPFANPRNSAAGSLRQKDPRVTAQRDLKMICHGVGPWEGGTPPPATQSGIYERLRAFGLPVSDLFQVVGSLTEIGEFVENYRQHRHDTEYEIDGVVVKLDRIELQRQLGSTSRAPRWAIAFKYPPEEVNTKLIDIHVGVGRTGRVTPYGVMKPVVVAGSTVERATLHNASEVARKGVLIGDTVVLRKAGDVIPEIVGPVTALRDGSEREFVMPTKCPECGTELRRMKEADVDIRCPNARSCPAQLRERIYFAAGRGAFDIEGLGYVAATALTAPLPPEEPPVRTEADLFDLTIERLLPIRSVVRDPDTGLPKTDPETGEPKVVSFFANMNGEPSKNAEHMMAQLEEKKSQPLWRVLVALSIRHVGPTAAQALATAFLSLDRIFGASEEELAVVEGVGPTIAASIREWYAEDWHREIVERWRAAGVRMEDEPPTGMGPQVLAGLTLVVTGTLEGFTRDEAGEAIQGRGGKVTGSVSKKTDFLVAGENAGSKYDKALKLNVPILDEQGFRTLLDHGPDAVVPVNAPEPEAAGDSGQPGAEQGSAEQAAEQGSEQGSAEQAAGDRPGDERPAGTEAPATA</sequence>
<evidence type="ECO:0000256" key="10">
    <source>
        <dbReference type="ARBA" id="ARBA00023204"/>
    </source>
</evidence>
<comment type="function">
    <text evidence="13">DNA ligase that catalyzes the formation of phosphodiester linkages between 5'-phosphoryl and 3'-hydroxyl groups in double-stranded DNA using NAD as a coenzyme and as the energy source for the reaction. It is essential for DNA replication and repair of damaged DNA.</text>
</comment>
<dbReference type="Pfam" id="PF00533">
    <property type="entry name" value="BRCT"/>
    <property type="match status" value="1"/>
</dbReference>
<dbReference type="PIRSF" id="PIRSF001604">
    <property type="entry name" value="LigA"/>
    <property type="match status" value="1"/>
</dbReference>
<dbReference type="SUPFAM" id="SSF47781">
    <property type="entry name" value="RuvA domain 2-like"/>
    <property type="match status" value="1"/>
</dbReference>
<gene>
    <name evidence="13" type="primary">ligA</name>
    <name evidence="17" type="ORF">DQ384_07010</name>
</gene>
<dbReference type="InterPro" id="IPR013839">
    <property type="entry name" value="DNAligase_adenylation"/>
</dbReference>
<dbReference type="NCBIfam" id="TIGR00575">
    <property type="entry name" value="dnlj"/>
    <property type="match status" value="1"/>
</dbReference>
<evidence type="ECO:0000313" key="17">
    <source>
        <dbReference type="EMBL" id="RCG32243.1"/>
    </source>
</evidence>
<feature type="binding site" evidence="13">
    <location>
        <position position="120"/>
    </location>
    <ligand>
        <name>NAD(+)</name>
        <dbReference type="ChEBI" id="CHEBI:57540"/>
    </ligand>
</feature>
<evidence type="ECO:0000256" key="7">
    <source>
        <dbReference type="ARBA" id="ARBA00022833"/>
    </source>
</evidence>
<dbReference type="Gene3D" id="6.20.10.30">
    <property type="match status" value="1"/>
</dbReference>
<dbReference type="Gene3D" id="3.40.50.10190">
    <property type="entry name" value="BRCT domain"/>
    <property type="match status" value="1"/>
</dbReference>
<dbReference type="NCBIfam" id="NF005932">
    <property type="entry name" value="PRK07956.1"/>
    <property type="match status" value="1"/>
</dbReference>
<name>A0A367FPB8_9ACTN</name>
<keyword evidence="6 13" id="KW-0227">DNA damage</keyword>
<dbReference type="FunFam" id="3.30.470.30:FF:000001">
    <property type="entry name" value="DNA ligase"/>
    <property type="match status" value="1"/>
</dbReference>
<dbReference type="PANTHER" id="PTHR23389">
    <property type="entry name" value="CHROMOSOME TRANSMISSION FIDELITY FACTOR 18"/>
    <property type="match status" value="1"/>
</dbReference>
<dbReference type="Gene3D" id="2.40.50.140">
    <property type="entry name" value="Nucleic acid-binding proteins"/>
    <property type="match status" value="1"/>
</dbReference>
<protein>
    <recommendedName>
        <fullName evidence="2 13">DNA ligase</fullName>
        <ecNumber evidence="1 13">6.5.1.2</ecNumber>
    </recommendedName>
    <alternativeName>
        <fullName evidence="13">Polydeoxyribonucleotide synthase [NAD(+)]</fullName>
    </alternativeName>
</protein>
<dbReference type="EMBL" id="QOIL01000003">
    <property type="protein sequence ID" value="RCG32243.1"/>
    <property type="molecule type" value="Genomic_DNA"/>
</dbReference>
<evidence type="ECO:0000313" key="18">
    <source>
        <dbReference type="Proteomes" id="UP000253094"/>
    </source>
</evidence>
<dbReference type="InterPro" id="IPR010994">
    <property type="entry name" value="RuvA_2-like"/>
</dbReference>
<evidence type="ECO:0000256" key="13">
    <source>
        <dbReference type="HAMAP-Rule" id="MF_01588"/>
    </source>
</evidence>
<dbReference type="Pfam" id="PF12826">
    <property type="entry name" value="HHH_2"/>
    <property type="match status" value="1"/>
</dbReference>
<evidence type="ECO:0000256" key="5">
    <source>
        <dbReference type="ARBA" id="ARBA00022723"/>
    </source>
</evidence>
<keyword evidence="7 13" id="KW-0862">Zinc</keyword>
<keyword evidence="8 13" id="KW-0460">Magnesium</keyword>
<dbReference type="GO" id="GO:0005829">
    <property type="term" value="C:cytosol"/>
    <property type="evidence" value="ECO:0007669"/>
    <property type="project" value="TreeGrafter"/>
</dbReference>
<feature type="binding site" evidence="13">
    <location>
        <position position="435"/>
    </location>
    <ligand>
        <name>Zn(2+)</name>
        <dbReference type="ChEBI" id="CHEBI:29105"/>
    </ligand>
</feature>
<feature type="domain" description="BRCT" evidence="16">
    <location>
        <begin position="635"/>
        <end position="705"/>
    </location>
</feature>
<keyword evidence="13" id="KW-0464">Manganese</keyword>
<dbReference type="Gene3D" id="3.30.470.30">
    <property type="entry name" value="DNA ligase/mRNA capping enzyme"/>
    <property type="match status" value="1"/>
</dbReference>
<proteinExistence type="inferred from homology"/>
<evidence type="ECO:0000256" key="3">
    <source>
        <dbReference type="ARBA" id="ARBA00022598"/>
    </source>
</evidence>